<accession>A0A8H5F2W0</accession>
<sequence>MRMLRAPLHHRLAREPQEEDHAGRTCGALGAGGATVTFTTGVGIATGKGPLWTRPCAEDHSSWRGLRVRIRIRDNRWSKAAGACARAAAAAQKNISSSVNNTKAPISRLPLPTLFKRPGAGATYSNSLLDVANLALEQNIPLLLLAFLFPCWGCQL</sequence>
<organism evidence="1 2">
    <name type="scientific">Psilocybe cf. subviscida</name>
    <dbReference type="NCBI Taxonomy" id="2480587"/>
    <lineage>
        <taxon>Eukaryota</taxon>
        <taxon>Fungi</taxon>
        <taxon>Dikarya</taxon>
        <taxon>Basidiomycota</taxon>
        <taxon>Agaricomycotina</taxon>
        <taxon>Agaricomycetes</taxon>
        <taxon>Agaricomycetidae</taxon>
        <taxon>Agaricales</taxon>
        <taxon>Agaricineae</taxon>
        <taxon>Strophariaceae</taxon>
        <taxon>Psilocybe</taxon>
    </lineage>
</organism>
<gene>
    <name evidence="1" type="ORF">D9619_000362</name>
</gene>
<dbReference type="EMBL" id="JAACJJ010000028">
    <property type="protein sequence ID" value="KAF5321582.1"/>
    <property type="molecule type" value="Genomic_DNA"/>
</dbReference>
<evidence type="ECO:0000313" key="2">
    <source>
        <dbReference type="Proteomes" id="UP000567179"/>
    </source>
</evidence>
<keyword evidence="2" id="KW-1185">Reference proteome</keyword>
<protein>
    <submittedName>
        <fullName evidence="1">Uncharacterized protein</fullName>
    </submittedName>
</protein>
<dbReference type="AlphaFoldDB" id="A0A8H5F2W0"/>
<proteinExistence type="predicted"/>
<name>A0A8H5F2W0_9AGAR</name>
<evidence type="ECO:0000313" key="1">
    <source>
        <dbReference type="EMBL" id="KAF5321582.1"/>
    </source>
</evidence>
<reference evidence="1 2" key="1">
    <citation type="journal article" date="2020" name="ISME J.">
        <title>Uncovering the hidden diversity of litter-decomposition mechanisms in mushroom-forming fungi.</title>
        <authorList>
            <person name="Floudas D."/>
            <person name="Bentzer J."/>
            <person name="Ahren D."/>
            <person name="Johansson T."/>
            <person name="Persson P."/>
            <person name="Tunlid A."/>
        </authorList>
    </citation>
    <scope>NUCLEOTIDE SEQUENCE [LARGE SCALE GENOMIC DNA]</scope>
    <source>
        <strain evidence="1 2">CBS 101986</strain>
    </source>
</reference>
<comment type="caution">
    <text evidence="1">The sequence shown here is derived from an EMBL/GenBank/DDBJ whole genome shotgun (WGS) entry which is preliminary data.</text>
</comment>
<dbReference type="Proteomes" id="UP000567179">
    <property type="component" value="Unassembled WGS sequence"/>
</dbReference>